<dbReference type="InterPro" id="IPR013131">
    <property type="entry name" value="Mannitol_DH_N"/>
</dbReference>
<accession>A0ABV8JNB3</accession>
<name>A0ABV8JNB3_9FLAO</name>
<organism evidence="5 6">
    <name type="scientific">Euzebyella saccharophila</name>
    <dbReference type="NCBI Taxonomy" id="679664"/>
    <lineage>
        <taxon>Bacteria</taxon>
        <taxon>Pseudomonadati</taxon>
        <taxon>Bacteroidota</taxon>
        <taxon>Flavobacteriia</taxon>
        <taxon>Flavobacteriales</taxon>
        <taxon>Flavobacteriaceae</taxon>
        <taxon>Euzebyella</taxon>
    </lineage>
</organism>
<dbReference type="PANTHER" id="PTHR30524:SF0">
    <property type="entry name" value="ALTRONATE OXIDOREDUCTASE-RELATED"/>
    <property type="match status" value="1"/>
</dbReference>
<dbReference type="InterPro" id="IPR013118">
    <property type="entry name" value="Mannitol_DH_C"/>
</dbReference>
<evidence type="ECO:0000259" key="4">
    <source>
        <dbReference type="Pfam" id="PF08125"/>
    </source>
</evidence>
<comment type="caution">
    <text evidence="5">The sequence shown here is derived from an EMBL/GenBank/DDBJ whole genome shotgun (WGS) entry which is preliminary data.</text>
</comment>
<keyword evidence="6" id="KW-1185">Reference proteome</keyword>
<evidence type="ECO:0000313" key="5">
    <source>
        <dbReference type="EMBL" id="MFC4096054.1"/>
    </source>
</evidence>
<evidence type="ECO:0000259" key="3">
    <source>
        <dbReference type="Pfam" id="PF01232"/>
    </source>
</evidence>
<gene>
    <name evidence="5" type="ORF">ACFOUT_09215</name>
</gene>
<protein>
    <submittedName>
        <fullName evidence="5">Tagaturonate reductase</fullName>
    </submittedName>
</protein>
<dbReference type="Gene3D" id="3.40.50.720">
    <property type="entry name" value="NAD(P)-binding Rossmann-like Domain"/>
    <property type="match status" value="1"/>
</dbReference>
<dbReference type="InterPro" id="IPR013328">
    <property type="entry name" value="6PGD_dom2"/>
</dbReference>
<dbReference type="EMBL" id="JBHSAW010000004">
    <property type="protein sequence ID" value="MFC4096054.1"/>
    <property type="molecule type" value="Genomic_DNA"/>
</dbReference>
<dbReference type="InterPro" id="IPR008927">
    <property type="entry name" value="6-PGluconate_DH-like_C_sf"/>
</dbReference>
<evidence type="ECO:0000256" key="1">
    <source>
        <dbReference type="ARBA" id="ARBA00023002"/>
    </source>
</evidence>
<feature type="domain" description="Mannitol dehydrogenase C-terminal" evidence="4">
    <location>
        <begin position="273"/>
        <end position="465"/>
    </location>
</feature>
<dbReference type="Proteomes" id="UP001595814">
    <property type="component" value="Unassembled WGS sequence"/>
</dbReference>
<dbReference type="RefSeq" id="WP_192460326.1">
    <property type="nucleotide sequence ID" value="NZ_JACYFJ010000001.1"/>
</dbReference>
<proteinExistence type="predicted"/>
<dbReference type="PRINTS" id="PR00084">
    <property type="entry name" value="MTLDHDRGNASE"/>
</dbReference>
<evidence type="ECO:0000313" key="6">
    <source>
        <dbReference type="Proteomes" id="UP001595814"/>
    </source>
</evidence>
<sequence length="483" mass="55131">MNNLNRQLTNTENTLPIKVVQFGEGNFLRAFVEYAFQKLNKEVDFNAGIAVVQPISKGLVSMLNDQNGLYTLFTKGIKEGKEIEEKELITNIVKGIDPYQDFNAYLELAKKEELQFIISNTTEAGIAYVESDTPDMAPPSSFPAKLTVLLQHRFNHFSGDVKKGLTIIPCELINYNSDTLKKIVLDYIELWGWSEGFKSWVNNACTFHNTLVDRIVPGYPKDQIEEYNSQLDYKDNLIVSAETFFLWVIEGGEDLKAKLPFHKTDLDVKIVNDMQPFRTRKVRILNGAHTAMVPFSLLYGNETVKESVDEAFTGPFIQSAVFEEIIPTLDMEKAELEAFANAVFDRFRNPFVKHMLSSIALNSMSKFKVRVLPSLLQYVERKEKLPVHLVFAFACLLQFYKGEFENRSMPVNDDQAIMDDLKSIWETSTFEEVAQRVLENTNYWDQDLTKVKGLKEGVALALKNLNTLGVQKGFEQFQDELKA</sequence>
<dbReference type="SUPFAM" id="SSF48179">
    <property type="entry name" value="6-phosphogluconate dehydrogenase C-terminal domain-like"/>
    <property type="match status" value="1"/>
</dbReference>
<dbReference type="SUPFAM" id="SSF51735">
    <property type="entry name" value="NAD(P)-binding Rossmann-fold domains"/>
    <property type="match status" value="1"/>
</dbReference>
<dbReference type="PANTHER" id="PTHR30524">
    <property type="entry name" value="MANNITOL-1-PHOSPHATE 5-DEHYDROGENASE"/>
    <property type="match status" value="1"/>
</dbReference>
<keyword evidence="2" id="KW-0520">NAD</keyword>
<dbReference type="InterPro" id="IPR036291">
    <property type="entry name" value="NAD(P)-bd_dom_sf"/>
</dbReference>
<dbReference type="Gene3D" id="1.10.1040.10">
    <property type="entry name" value="N-(1-d-carboxylethyl)-l-norvaline Dehydrogenase, domain 2"/>
    <property type="match status" value="1"/>
</dbReference>
<reference evidence="6" key="1">
    <citation type="journal article" date="2019" name="Int. J. Syst. Evol. Microbiol.">
        <title>The Global Catalogue of Microorganisms (GCM) 10K type strain sequencing project: providing services to taxonomists for standard genome sequencing and annotation.</title>
        <authorList>
            <consortium name="The Broad Institute Genomics Platform"/>
            <consortium name="The Broad Institute Genome Sequencing Center for Infectious Disease"/>
            <person name="Wu L."/>
            <person name="Ma J."/>
        </authorList>
    </citation>
    <scope>NUCLEOTIDE SEQUENCE [LARGE SCALE GENOMIC DNA]</scope>
    <source>
        <strain evidence="6">CECT 7477</strain>
    </source>
</reference>
<dbReference type="Pfam" id="PF01232">
    <property type="entry name" value="Mannitol_dh"/>
    <property type="match status" value="1"/>
</dbReference>
<dbReference type="Pfam" id="PF08125">
    <property type="entry name" value="Mannitol_dh_C"/>
    <property type="match status" value="1"/>
</dbReference>
<dbReference type="InterPro" id="IPR000669">
    <property type="entry name" value="Mannitol_DH"/>
</dbReference>
<evidence type="ECO:0000256" key="2">
    <source>
        <dbReference type="ARBA" id="ARBA00023027"/>
    </source>
</evidence>
<feature type="domain" description="Mannitol dehydrogenase N-terminal" evidence="3">
    <location>
        <begin position="18"/>
        <end position="253"/>
    </location>
</feature>
<dbReference type="NCBIfam" id="NF002969">
    <property type="entry name" value="PRK03643.1"/>
    <property type="match status" value="1"/>
</dbReference>
<keyword evidence="1" id="KW-0560">Oxidoreductase</keyword>